<protein>
    <submittedName>
        <fullName evidence="2">Uncharacterized protein</fullName>
    </submittedName>
</protein>
<dbReference type="EMBL" id="DS995721">
    <property type="protein sequence ID" value="EGE02281.1"/>
    <property type="molecule type" value="Genomic_DNA"/>
</dbReference>
<reference evidence="3" key="1">
    <citation type="journal article" date="2012" name="MBio">
        <title>Comparative genome analysis of Trichophyton rubrum and related dermatophytes reveals candidate genes involved in infection.</title>
        <authorList>
            <person name="Martinez D.A."/>
            <person name="Oliver B.G."/>
            <person name="Graeser Y."/>
            <person name="Goldberg J.M."/>
            <person name="Li W."/>
            <person name="Martinez-Rossi N.M."/>
            <person name="Monod M."/>
            <person name="Shelest E."/>
            <person name="Barton R.C."/>
            <person name="Birch E."/>
            <person name="Brakhage A.A."/>
            <person name="Chen Z."/>
            <person name="Gurr S.J."/>
            <person name="Heiman D."/>
            <person name="Heitman J."/>
            <person name="Kosti I."/>
            <person name="Rossi A."/>
            <person name="Saif S."/>
            <person name="Samalova M."/>
            <person name="Saunders C.W."/>
            <person name="Shea T."/>
            <person name="Summerbell R.C."/>
            <person name="Xu J."/>
            <person name="Young S."/>
            <person name="Zeng Q."/>
            <person name="Birren B.W."/>
            <person name="Cuomo C.A."/>
            <person name="White T.C."/>
        </authorList>
    </citation>
    <scope>NUCLEOTIDE SEQUENCE [LARGE SCALE GENOMIC DNA]</scope>
    <source>
        <strain evidence="3">ATCC MYA-4606 / CBS 127.97</strain>
    </source>
</reference>
<evidence type="ECO:0000256" key="1">
    <source>
        <dbReference type="SAM" id="MobiDB-lite"/>
    </source>
</evidence>
<keyword evidence="3" id="KW-1185">Reference proteome</keyword>
<dbReference type="VEuPathDB" id="FungiDB:TEQG_01320"/>
<feature type="region of interest" description="Disordered" evidence="1">
    <location>
        <begin position="1"/>
        <end position="41"/>
    </location>
</feature>
<dbReference type="Proteomes" id="UP000009169">
    <property type="component" value="Unassembled WGS sequence"/>
</dbReference>
<gene>
    <name evidence="2" type="ORF">TEQG_01320</name>
</gene>
<name>F2PK63_TRIEC</name>
<dbReference type="AlphaFoldDB" id="F2PK63"/>
<proteinExistence type="predicted"/>
<organism evidence="2 3">
    <name type="scientific">Trichophyton equinum (strain ATCC MYA-4606 / CBS 127.97)</name>
    <name type="common">Horse ringworm fungus</name>
    <dbReference type="NCBI Taxonomy" id="559882"/>
    <lineage>
        <taxon>Eukaryota</taxon>
        <taxon>Fungi</taxon>
        <taxon>Dikarya</taxon>
        <taxon>Ascomycota</taxon>
        <taxon>Pezizomycotina</taxon>
        <taxon>Eurotiomycetes</taxon>
        <taxon>Eurotiomycetidae</taxon>
        <taxon>Onygenales</taxon>
        <taxon>Arthrodermataceae</taxon>
        <taxon>Trichophyton</taxon>
    </lineage>
</organism>
<dbReference type="HOGENOM" id="CLU_2122850_0_0_1"/>
<accession>F2PK63</accession>
<evidence type="ECO:0000313" key="2">
    <source>
        <dbReference type="EMBL" id="EGE02281.1"/>
    </source>
</evidence>
<evidence type="ECO:0000313" key="3">
    <source>
        <dbReference type="Proteomes" id="UP000009169"/>
    </source>
</evidence>
<sequence length="116" mass="11826">MSGSPSWASGLLPFPDEGRGDASSLTAPVSPPFGHQGGLASRSRCMSGGTASLVSADATEHLWVLLGRLGRRSAHGDAQDGGVIWQARVAVDCAGRGTAAFPDALWRQPGDILSAA</sequence>